<reference evidence="8 13" key="2">
    <citation type="submission" date="2016-04" db="EMBL/GenBank/DDBJ databases">
        <title>Complete genome sequence of Thermococcus thioreducens type strain OGL-20P.</title>
        <authorList>
            <person name="Oger P.M."/>
        </authorList>
    </citation>
    <scope>NUCLEOTIDE SEQUENCE [LARGE SCALE GENOMIC DNA]</scope>
    <source>
        <strain evidence="8 13">OGL-20P</strain>
    </source>
</reference>
<name>A0A0Q2M516_9EURY</name>
<dbReference type="Gene3D" id="3.30.200.20">
    <property type="entry name" value="Phosphorylase Kinase, domain 1"/>
    <property type="match status" value="1"/>
</dbReference>
<keyword evidence="2 6" id="KW-0436">Ligase</keyword>
<dbReference type="STRING" id="277988.SAMN05216170_0855"/>
<evidence type="ECO:0000256" key="3">
    <source>
        <dbReference type="ARBA" id="ARBA00022741"/>
    </source>
</evidence>
<keyword evidence="5 6" id="KW-0067">ATP-binding</keyword>
<dbReference type="GO" id="GO:0006189">
    <property type="term" value="P:'de novo' IMP biosynthetic process"/>
    <property type="evidence" value="ECO:0007669"/>
    <property type="project" value="UniProtKB-UniRule"/>
</dbReference>
<dbReference type="PANTHER" id="PTHR43599:SF3">
    <property type="entry name" value="SI:DKEY-6E2.2"/>
    <property type="match status" value="1"/>
</dbReference>
<dbReference type="GO" id="GO:0005524">
    <property type="term" value="F:ATP binding"/>
    <property type="evidence" value="ECO:0007669"/>
    <property type="project" value="UniProtKB-KW"/>
</dbReference>
<organism evidence="9 11">
    <name type="scientific">Thermococcus thioreducens</name>
    <dbReference type="NCBI Taxonomy" id="277988"/>
    <lineage>
        <taxon>Archaea</taxon>
        <taxon>Methanobacteriati</taxon>
        <taxon>Methanobacteriota</taxon>
        <taxon>Thermococci</taxon>
        <taxon>Thermococcales</taxon>
        <taxon>Thermococcaceae</taxon>
        <taxon>Thermococcus</taxon>
    </lineage>
</organism>
<dbReference type="OrthoDB" id="10775at2157"/>
<keyword evidence="13" id="KW-1185">Reference proteome</keyword>
<evidence type="ECO:0000313" key="8">
    <source>
        <dbReference type="EMBL" id="ASJ12383.1"/>
    </source>
</evidence>
<comment type="pathway">
    <text evidence="1 6">Purine metabolism; IMP biosynthesis via de novo pathway; 5-amino-1-(5-phospho-D-ribosyl)imidazole-4-carboxamide from 5-amino-1-(5-phospho-D-ribosyl)imidazole-4-carboxylate: step 1/2.</text>
</comment>
<reference evidence="10 12" key="3">
    <citation type="submission" date="2016-10" db="EMBL/GenBank/DDBJ databases">
        <authorList>
            <person name="de Groot N.N."/>
        </authorList>
    </citation>
    <scope>NUCLEOTIDE SEQUENCE [LARGE SCALE GENOMIC DNA]</scope>
    <source>
        <strain evidence="10 12">OGL-20</strain>
    </source>
</reference>
<accession>A0A0Q2M516</accession>
<comment type="similarity">
    <text evidence="6">Belongs to the SAICAR synthetase family.</text>
</comment>
<dbReference type="PANTHER" id="PTHR43599">
    <property type="entry name" value="MULTIFUNCTIONAL PROTEIN ADE2"/>
    <property type="match status" value="1"/>
</dbReference>
<evidence type="ECO:0000313" key="13">
    <source>
        <dbReference type="Proteomes" id="UP000250136"/>
    </source>
</evidence>
<evidence type="ECO:0000313" key="9">
    <source>
        <dbReference type="EMBL" id="KQH83113.1"/>
    </source>
</evidence>
<proteinExistence type="inferred from homology"/>
<dbReference type="AlphaFoldDB" id="A0A0Q2M516"/>
<evidence type="ECO:0000256" key="5">
    <source>
        <dbReference type="ARBA" id="ARBA00022840"/>
    </source>
</evidence>
<dbReference type="RefSeq" id="WP_055428770.1">
    <property type="nucleotide sequence ID" value="NZ_CP015105.1"/>
</dbReference>
<dbReference type="Proteomes" id="UP000051862">
    <property type="component" value="Unassembled WGS sequence"/>
</dbReference>
<evidence type="ECO:0000313" key="10">
    <source>
        <dbReference type="EMBL" id="SEV91806.1"/>
    </source>
</evidence>
<evidence type="ECO:0000313" key="11">
    <source>
        <dbReference type="Proteomes" id="UP000051862"/>
    </source>
</evidence>
<dbReference type="InterPro" id="IPR018236">
    <property type="entry name" value="SAICAR_synthetase_CS"/>
</dbReference>
<evidence type="ECO:0000256" key="1">
    <source>
        <dbReference type="ARBA" id="ARBA00004672"/>
    </source>
</evidence>
<evidence type="ECO:0000256" key="6">
    <source>
        <dbReference type="HAMAP-Rule" id="MF_00137"/>
    </source>
</evidence>
<dbReference type="EMBL" id="FOIW01000001">
    <property type="protein sequence ID" value="SEV91806.1"/>
    <property type="molecule type" value="Genomic_DNA"/>
</dbReference>
<protein>
    <recommendedName>
        <fullName evidence="6">Phosphoribosylaminoimidazole-succinocarboxamide synthase</fullName>
        <ecNumber evidence="6">6.3.2.6</ecNumber>
    </recommendedName>
    <alternativeName>
        <fullName evidence="6">SAICAR synthetase</fullName>
    </alternativeName>
</protein>
<reference evidence="9 11" key="1">
    <citation type="submission" date="2015-08" db="EMBL/GenBank/DDBJ databases">
        <title>Thermococcus thioreducens DSM 14981 genome sequencing.</title>
        <authorList>
            <person name="Hong S.-J."/>
            <person name="Kim M.-C."/>
            <person name="Shin J.-H."/>
        </authorList>
    </citation>
    <scope>NUCLEOTIDE SEQUENCE [LARGE SCALE GENOMIC DNA]</scope>
    <source>
        <strain evidence="9 11">DSM 14981</strain>
    </source>
</reference>
<comment type="catalytic activity">
    <reaction evidence="6">
        <text>5-amino-1-(5-phospho-D-ribosyl)imidazole-4-carboxylate + L-aspartate + ATP = (2S)-2-[5-amino-1-(5-phospho-beta-D-ribosyl)imidazole-4-carboxamido]succinate + ADP + phosphate + 2 H(+)</text>
        <dbReference type="Rhea" id="RHEA:22628"/>
        <dbReference type="ChEBI" id="CHEBI:15378"/>
        <dbReference type="ChEBI" id="CHEBI:29991"/>
        <dbReference type="ChEBI" id="CHEBI:30616"/>
        <dbReference type="ChEBI" id="CHEBI:43474"/>
        <dbReference type="ChEBI" id="CHEBI:58443"/>
        <dbReference type="ChEBI" id="CHEBI:77657"/>
        <dbReference type="ChEBI" id="CHEBI:456216"/>
        <dbReference type="EC" id="6.3.2.6"/>
    </reaction>
</comment>
<dbReference type="SUPFAM" id="SSF56104">
    <property type="entry name" value="SAICAR synthase-like"/>
    <property type="match status" value="1"/>
</dbReference>
<gene>
    <name evidence="6" type="primary">purC</name>
    <name evidence="8" type="ORF">A3L14_05515</name>
    <name evidence="9" type="ORF">AMR53_02520</name>
    <name evidence="10" type="ORF">SAMN05216170_0855</name>
</gene>
<dbReference type="Proteomes" id="UP000182125">
    <property type="component" value="Unassembled WGS sequence"/>
</dbReference>
<dbReference type="EC" id="6.3.2.6" evidence="6"/>
<dbReference type="InterPro" id="IPR050089">
    <property type="entry name" value="SAICAR_synthetase"/>
</dbReference>
<feature type="domain" description="SAICAR synthetase/ADE2 N-terminal" evidence="7">
    <location>
        <begin position="3"/>
        <end position="204"/>
    </location>
</feature>
<dbReference type="Gene3D" id="3.30.470.20">
    <property type="entry name" value="ATP-grasp fold, B domain"/>
    <property type="match status" value="1"/>
</dbReference>
<dbReference type="InterPro" id="IPR028923">
    <property type="entry name" value="SAICAR_synt/ADE2_N"/>
</dbReference>
<dbReference type="HAMAP" id="MF_00137">
    <property type="entry name" value="SAICAR_synth"/>
    <property type="match status" value="1"/>
</dbReference>
<dbReference type="Pfam" id="PF01259">
    <property type="entry name" value="SAICAR_synt"/>
    <property type="match status" value="1"/>
</dbReference>
<dbReference type="PROSITE" id="PS01058">
    <property type="entry name" value="SAICAR_SYNTHETASE_2"/>
    <property type="match status" value="1"/>
</dbReference>
<evidence type="ECO:0000256" key="4">
    <source>
        <dbReference type="ARBA" id="ARBA00022755"/>
    </source>
</evidence>
<dbReference type="Proteomes" id="UP000250136">
    <property type="component" value="Chromosome"/>
</dbReference>
<evidence type="ECO:0000256" key="2">
    <source>
        <dbReference type="ARBA" id="ARBA00022598"/>
    </source>
</evidence>
<keyword evidence="3 6" id="KW-0547">Nucleotide-binding</keyword>
<dbReference type="UniPathway" id="UPA00074">
    <property type="reaction ID" value="UER00131"/>
</dbReference>
<evidence type="ECO:0000313" key="12">
    <source>
        <dbReference type="Proteomes" id="UP000182125"/>
    </source>
</evidence>
<dbReference type="PATRIC" id="fig|277988.4.peg.534"/>
<sequence length="219" mass="25075">MRLIYRGKTKDVYEDGPYLVFYFKDSLLGEDGREDTGGNEVIGERPGKGSAVLGQTEFFFSLLERNGIRTHFVERIDERRARFLKAERIPLETIYRFKAYGSFLRRYRCWVKSLQELGIVEFTLKDDSLGDPLITEEAILQLGIASEGELEKMKEVTKRVAEILAEFFSAKGLELIDFKLEFGRLNGGLIIIDELSGDTMRVMKGGRLLSQEELLEVVE</sequence>
<dbReference type="GeneID" id="33333860"/>
<dbReference type="KEGG" id="ttd:A3L14_05515"/>
<dbReference type="GO" id="GO:0004639">
    <property type="term" value="F:phosphoribosylaminoimidazolesuccinocarboxamide synthase activity"/>
    <property type="evidence" value="ECO:0007669"/>
    <property type="project" value="UniProtKB-UniRule"/>
</dbReference>
<evidence type="ECO:0000259" key="7">
    <source>
        <dbReference type="Pfam" id="PF01259"/>
    </source>
</evidence>
<keyword evidence="4 6" id="KW-0658">Purine biosynthesis</keyword>
<dbReference type="EMBL" id="CP015105">
    <property type="protein sequence ID" value="ASJ12383.1"/>
    <property type="molecule type" value="Genomic_DNA"/>
</dbReference>
<dbReference type="EMBL" id="LIXN01000003">
    <property type="protein sequence ID" value="KQH83113.1"/>
    <property type="molecule type" value="Genomic_DNA"/>
</dbReference>